<proteinExistence type="predicted"/>
<dbReference type="EMBL" id="AMZH03028184">
    <property type="protein sequence ID" value="RRT33824.1"/>
    <property type="molecule type" value="Genomic_DNA"/>
</dbReference>
<dbReference type="AlphaFoldDB" id="A0A426X2X9"/>
<sequence length="77" mass="8566">MRGVFVPIRFFCSNFLLSFSLSRNIVAKRSELCGFSGVRCRPPCQIPVVFVFSLGCFSVRVGKLIPFDVCIRFPGSG</sequence>
<dbReference type="Proteomes" id="UP000287651">
    <property type="component" value="Unassembled WGS sequence"/>
</dbReference>
<evidence type="ECO:0000313" key="2">
    <source>
        <dbReference type="Proteomes" id="UP000287651"/>
    </source>
</evidence>
<evidence type="ECO:0000313" key="1">
    <source>
        <dbReference type="EMBL" id="RRT33824.1"/>
    </source>
</evidence>
<gene>
    <name evidence="1" type="ORF">B296_00057088</name>
</gene>
<name>A0A426X2X9_ENSVE</name>
<accession>A0A426X2X9</accession>
<comment type="caution">
    <text evidence="1">The sequence shown here is derived from an EMBL/GenBank/DDBJ whole genome shotgun (WGS) entry which is preliminary data.</text>
</comment>
<protein>
    <submittedName>
        <fullName evidence="1">Uncharacterized protein</fullName>
    </submittedName>
</protein>
<reference evidence="1 2" key="1">
    <citation type="journal article" date="2014" name="Agronomy (Basel)">
        <title>A Draft Genome Sequence for Ensete ventricosum, the Drought-Tolerant Tree Against Hunger.</title>
        <authorList>
            <person name="Harrison J."/>
            <person name="Moore K.A."/>
            <person name="Paszkiewicz K."/>
            <person name="Jones T."/>
            <person name="Grant M."/>
            <person name="Ambacheew D."/>
            <person name="Muzemil S."/>
            <person name="Studholme D.J."/>
        </authorList>
    </citation>
    <scope>NUCLEOTIDE SEQUENCE [LARGE SCALE GENOMIC DNA]</scope>
</reference>
<organism evidence="1 2">
    <name type="scientific">Ensete ventricosum</name>
    <name type="common">Abyssinian banana</name>
    <name type="synonym">Musa ensete</name>
    <dbReference type="NCBI Taxonomy" id="4639"/>
    <lineage>
        <taxon>Eukaryota</taxon>
        <taxon>Viridiplantae</taxon>
        <taxon>Streptophyta</taxon>
        <taxon>Embryophyta</taxon>
        <taxon>Tracheophyta</taxon>
        <taxon>Spermatophyta</taxon>
        <taxon>Magnoliopsida</taxon>
        <taxon>Liliopsida</taxon>
        <taxon>Zingiberales</taxon>
        <taxon>Musaceae</taxon>
        <taxon>Ensete</taxon>
    </lineage>
</organism>